<dbReference type="RefSeq" id="XP_044976036.1">
    <property type="nucleotide sequence ID" value="XM_045120101.1"/>
</dbReference>
<reference evidence="2" key="1">
    <citation type="journal article" date="2011" name="Plant Physiol.">
        <title>Comprehensive sequence analysis of 24,783 barley full-length cDNAs derived from 12 clone libraries.</title>
        <authorList>
            <person name="Matsumoto T."/>
            <person name="Tanaka T."/>
            <person name="Sakai H."/>
            <person name="Amano N."/>
            <person name="Kanamori H."/>
            <person name="Kurita K."/>
            <person name="Kikuta A."/>
            <person name="Kamiya K."/>
            <person name="Yamamoto M."/>
            <person name="Ikawa H."/>
            <person name="Fujii N."/>
            <person name="Hori K."/>
            <person name="Itoh T."/>
            <person name="Sato K."/>
        </authorList>
    </citation>
    <scope>NUCLEOTIDE SEQUENCE</scope>
</reference>
<evidence type="ECO:0000313" key="2">
    <source>
        <dbReference type="EMBL" id="BAK02504.1"/>
    </source>
</evidence>
<sequence length="109" mass="12677">MRNGVFEWQCCQFEKVSSRTPELMRDMRASAQKMRVHFKDTEDLKVWDAYETNDLNAYEQDLETSLGTPEVTSIGFLICHGDELQLDREEHVEGGRPKRKRPSNRGKDG</sequence>
<feature type="region of interest" description="Disordered" evidence="1">
    <location>
        <begin position="87"/>
        <end position="109"/>
    </location>
</feature>
<dbReference type="EMBL" id="AK371306">
    <property type="protein sequence ID" value="BAK02504.1"/>
    <property type="molecule type" value="mRNA"/>
</dbReference>
<feature type="compositionally biased region" description="Basic and acidic residues" evidence="1">
    <location>
        <begin position="87"/>
        <end position="96"/>
    </location>
</feature>
<dbReference type="GeneID" id="123443624"/>
<organism evidence="2">
    <name type="scientific">Hordeum vulgare subsp. vulgare</name>
    <name type="common">Domesticated barley</name>
    <dbReference type="NCBI Taxonomy" id="112509"/>
    <lineage>
        <taxon>Eukaryota</taxon>
        <taxon>Viridiplantae</taxon>
        <taxon>Streptophyta</taxon>
        <taxon>Embryophyta</taxon>
        <taxon>Tracheophyta</taxon>
        <taxon>Spermatophyta</taxon>
        <taxon>Magnoliopsida</taxon>
        <taxon>Liliopsida</taxon>
        <taxon>Poales</taxon>
        <taxon>Poaceae</taxon>
        <taxon>BOP clade</taxon>
        <taxon>Pooideae</taxon>
        <taxon>Triticodae</taxon>
        <taxon>Triticeae</taxon>
        <taxon>Hordeinae</taxon>
        <taxon>Hordeum</taxon>
    </lineage>
</organism>
<protein>
    <submittedName>
        <fullName evidence="2">Predicted protein</fullName>
    </submittedName>
</protein>
<name>F2E582_HORVV</name>
<evidence type="ECO:0000256" key="1">
    <source>
        <dbReference type="SAM" id="MobiDB-lite"/>
    </source>
</evidence>
<feature type="compositionally biased region" description="Basic residues" evidence="1">
    <location>
        <begin position="97"/>
        <end position="109"/>
    </location>
</feature>
<dbReference type="AlphaFoldDB" id="F2E582"/>
<proteinExistence type="evidence at transcript level"/>
<dbReference type="RefSeq" id="XP_044976035.1">
    <property type="nucleotide sequence ID" value="XM_045120100.1"/>
</dbReference>
<dbReference type="RefSeq" id="XP_044976038.1">
    <property type="nucleotide sequence ID" value="XM_045120103.1"/>
</dbReference>
<accession>F2E582</accession>